<keyword evidence="1" id="KW-0805">Transcription regulation</keyword>
<dbReference type="InterPro" id="IPR007737">
    <property type="entry name" value="Mga_HTH"/>
</dbReference>
<dbReference type="HOGENOM" id="CLU_043511_1_0_9"/>
<accession>E6LDD0</accession>
<dbReference type="Gene3D" id="1.10.10.10">
    <property type="entry name" value="Winged helix-like DNA-binding domain superfamily/Winged helix DNA-binding domain"/>
    <property type="match status" value="1"/>
</dbReference>
<dbReference type="STRING" id="888064.HMPREF9088_0370"/>
<evidence type="ECO:0000259" key="3">
    <source>
        <dbReference type="Pfam" id="PF05043"/>
    </source>
</evidence>
<dbReference type="OrthoDB" id="2192016at2"/>
<name>E6LDD0_ENTI1</name>
<feature type="domain" description="Mga helix-turn-helix" evidence="3">
    <location>
        <begin position="79"/>
        <end position="161"/>
    </location>
</feature>
<evidence type="ECO:0000256" key="1">
    <source>
        <dbReference type="ARBA" id="ARBA00023015"/>
    </source>
</evidence>
<dbReference type="eggNOG" id="COG3711">
    <property type="taxonomic scope" value="Bacteria"/>
</dbReference>
<gene>
    <name evidence="4" type="ORF">HMPREF9088_0370</name>
</gene>
<organism evidence="4 5">
    <name type="scientific">Enterococcus italicus (strain DSM 15952 / CCUG 50447 / LMG 22039 / TP 1.5)</name>
    <dbReference type="NCBI Taxonomy" id="888064"/>
    <lineage>
        <taxon>Bacteria</taxon>
        <taxon>Bacillati</taxon>
        <taxon>Bacillota</taxon>
        <taxon>Bacilli</taxon>
        <taxon>Lactobacillales</taxon>
        <taxon>Enterococcaceae</taxon>
        <taxon>Enterococcus</taxon>
    </lineage>
</organism>
<evidence type="ECO:0000313" key="5">
    <source>
        <dbReference type="Proteomes" id="UP000010296"/>
    </source>
</evidence>
<evidence type="ECO:0000313" key="4">
    <source>
        <dbReference type="EMBL" id="EFU74804.1"/>
    </source>
</evidence>
<dbReference type="EMBL" id="AEPV01000012">
    <property type="protein sequence ID" value="EFU74804.1"/>
    <property type="molecule type" value="Genomic_DNA"/>
</dbReference>
<dbReference type="Pfam" id="PF05043">
    <property type="entry name" value="Mga"/>
    <property type="match status" value="1"/>
</dbReference>
<dbReference type="AlphaFoldDB" id="E6LDD0"/>
<comment type="caution">
    <text evidence="4">The sequence shown here is derived from an EMBL/GenBank/DDBJ whole genome shotgun (WGS) entry which is preliminary data.</text>
</comment>
<dbReference type="InterPro" id="IPR036388">
    <property type="entry name" value="WH-like_DNA-bd_sf"/>
</dbReference>
<sequence length="489" mass="58203">MRLDELLEKKEATQFQLLREIVLAGGSQMVQTLREKSKLSKSAFEQYIQELEELSRYQPDVFELKNDGLMVRLTFPLTSSLESLLSKWVIESISFQIMAFCLQHAEFKTVQLVTHLGISESTLFRKTKELNRKLHEFRIQIKNGGLQGEELQIRYFYFHLYGQLSAYVPLTSQWQVDADRFVNALAAHLDVTFSQANTQKLSLWLKIMQKRWLVKKPEQTEIKKKLAYFTDDVLYQAADEFMTLYLSRTAVENSRYEAMLFYVFLVCFEVFEEEDFYQYDLLRSKKLPTAVLDTYIRETILLYYRPRRLSIQLEKKFGYQIAHINNRVYFFQGRIELYNRQHMIELQRRLLGKTLSQLLNQLLVLVFEQLDKYQIQQTTLHDFLVISYASVLMMIDFSVTQTVYVAVDFTNLPAYRFPFYQLIQLELKPLNGVEISEYDDQQDYDLVISPKVPPRNQQQSQWYMLSEFVSNYDLQTIKQIIEQIRHYKN</sequence>
<dbReference type="PANTHER" id="PTHR30185">
    <property type="entry name" value="CRYPTIC BETA-GLUCOSIDE BGL OPERON ANTITERMINATOR"/>
    <property type="match status" value="1"/>
</dbReference>
<keyword evidence="2" id="KW-0804">Transcription</keyword>
<dbReference type="PANTHER" id="PTHR30185:SF18">
    <property type="entry name" value="TRANSCRIPTIONAL REGULATOR MTLR"/>
    <property type="match status" value="1"/>
</dbReference>
<dbReference type="RefSeq" id="WP_007207391.1">
    <property type="nucleotide sequence ID" value="NZ_GL622241.1"/>
</dbReference>
<keyword evidence="5" id="KW-1185">Reference proteome</keyword>
<evidence type="ECO:0000256" key="2">
    <source>
        <dbReference type="ARBA" id="ARBA00023163"/>
    </source>
</evidence>
<dbReference type="InterPro" id="IPR050661">
    <property type="entry name" value="BglG_antiterminators"/>
</dbReference>
<protein>
    <submittedName>
        <fullName evidence="4">M protein trans-acting positive regulator (MGA)</fullName>
    </submittedName>
</protein>
<dbReference type="Proteomes" id="UP000010296">
    <property type="component" value="Unassembled WGS sequence"/>
</dbReference>
<reference evidence="4 5" key="1">
    <citation type="submission" date="2010-12" db="EMBL/GenBank/DDBJ databases">
        <authorList>
            <person name="Muzny D."/>
            <person name="Qin X."/>
            <person name="Deng J."/>
            <person name="Jiang H."/>
            <person name="Liu Y."/>
            <person name="Qu J."/>
            <person name="Song X.-Z."/>
            <person name="Zhang L."/>
            <person name="Thornton R."/>
            <person name="Coyle M."/>
            <person name="Francisco L."/>
            <person name="Jackson L."/>
            <person name="Javaid M."/>
            <person name="Korchina V."/>
            <person name="Kovar C."/>
            <person name="Mata R."/>
            <person name="Mathew T."/>
            <person name="Ngo R."/>
            <person name="Nguyen L."/>
            <person name="Nguyen N."/>
            <person name="Okwuonu G."/>
            <person name="Ongeri F."/>
            <person name="Pham C."/>
            <person name="Simmons D."/>
            <person name="Wilczek-Boney K."/>
            <person name="Hale W."/>
            <person name="Jakkamsetti A."/>
            <person name="Pham P."/>
            <person name="Ruth R."/>
            <person name="San Lucas F."/>
            <person name="Warren J."/>
            <person name="Zhang J."/>
            <person name="Zhao Z."/>
            <person name="Zhou C."/>
            <person name="Zhu D."/>
            <person name="Lee S."/>
            <person name="Bess C."/>
            <person name="Blankenburg K."/>
            <person name="Forbes L."/>
            <person name="Fu Q."/>
            <person name="Gubbala S."/>
            <person name="Hirani K."/>
            <person name="Jayaseelan J.C."/>
            <person name="Lara F."/>
            <person name="Munidasa M."/>
            <person name="Palculict T."/>
            <person name="Patil S."/>
            <person name="Pu L.-L."/>
            <person name="Saada N."/>
            <person name="Tang L."/>
            <person name="Weissenberger G."/>
            <person name="Zhu Y."/>
            <person name="Hemphill L."/>
            <person name="Shang Y."/>
            <person name="Youmans B."/>
            <person name="Ayvaz T."/>
            <person name="Ross M."/>
            <person name="Santibanez J."/>
            <person name="Aqrawi P."/>
            <person name="Gross S."/>
            <person name="Joshi V."/>
            <person name="Fowler G."/>
            <person name="Nazareth L."/>
            <person name="Reid J."/>
            <person name="Worley K."/>
            <person name="Petrosino J."/>
            <person name="Highlander S."/>
            <person name="Gibbs R."/>
        </authorList>
    </citation>
    <scope>NUCLEOTIDE SEQUENCE [LARGE SCALE GENOMIC DNA]</scope>
    <source>
        <strain evidence="5">DSM 15952 / CCUG 50447 / LMG 22039 / TP 1.5</strain>
    </source>
</reference>
<proteinExistence type="predicted"/>